<reference evidence="3 4" key="1">
    <citation type="submission" date="2018-06" db="EMBL/GenBank/DDBJ databases">
        <title>A transcriptomic atlas of mushroom development highlights an independent origin of complex multicellularity.</title>
        <authorList>
            <consortium name="DOE Joint Genome Institute"/>
            <person name="Krizsan K."/>
            <person name="Almasi E."/>
            <person name="Merenyi Z."/>
            <person name="Sahu N."/>
            <person name="Viragh M."/>
            <person name="Koszo T."/>
            <person name="Mondo S."/>
            <person name="Kiss B."/>
            <person name="Balint B."/>
            <person name="Kues U."/>
            <person name="Barry K."/>
            <person name="Hegedus J.C."/>
            <person name="Henrissat B."/>
            <person name="Johnson J."/>
            <person name="Lipzen A."/>
            <person name="Ohm R."/>
            <person name="Nagy I."/>
            <person name="Pangilinan J."/>
            <person name="Yan J."/>
            <person name="Xiong Y."/>
            <person name="Grigoriev I.V."/>
            <person name="Hibbett D.S."/>
            <person name="Nagy L.G."/>
        </authorList>
    </citation>
    <scope>NUCLEOTIDE SEQUENCE [LARGE SCALE GENOMIC DNA]</scope>
    <source>
        <strain evidence="3 4">SZMC22713</strain>
    </source>
</reference>
<name>A0A4Y7PM98_9AGAM</name>
<protein>
    <submittedName>
        <fullName evidence="3">Uncharacterized protein</fullName>
    </submittedName>
</protein>
<evidence type="ECO:0000313" key="4">
    <source>
        <dbReference type="Proteomes" id="UP000294933"/>
    </source>
</evidence>
<keyword evidence="4" id="KW-1185">Reference proteome</keyword>
<dbReference type="VEuPathDB" id="FungiDB:BD410DRAFT_796636"/>
<evidence type="ECO:0000313" key="3">
    <source>
        <dbReference type="EMBL" id="TDL16527.1"/>
    </source>
</evidence>
<evidence type="ECO:0000256" key="1">
    <source>
        <dbReference type="SAM" id="Phobius"/>
    </source>
</evidence>
<keyword evidence="1" id="KW-0812">Transmembrane</keyword>
<proteinExistence type="predicted"/>
<dbReference type="EMBL" id="ML170287">
    <property type="protein sequence ID" value="TDL15178.1"/>
    <property type="molecule type" value="Genomic_DNA"/>
</dbReference>
<dbReference type="AlphaFoldDB" id="A0A4Y7PM98"/>
<evidence type="ECO:0000313" key="2">
    <source>
        <dbReference type="EMBL" id="TDL15178.1"/>
    </source>
</evidence>
<sequence>MSVQSLPPHTDNLTKYGLVPSTVLLGVSLCQGYFYFSQYSDRLAVRVLVRPILASILEISATSLLSTSLHTLLVESSRSYLMACY</sequence>
<organism evidence="3 4">
    <name type="scientific">Rickenella mellea</name>
    <dbReference type="NCBI Taxonomy" id="50990"/>
    <lineage>
        <taxon>Eukaryota</taxon>
        <taxon>Fungi</taxon>
        <taxon>Dikarya</taxon>
        <taxon>Basidiomycota</taxon>
        <taxon>Agaricomycotina</taxon>
        <taxon>Agaricomycetes</taxon>
        <taxon>Hymenochaetales</taxon>
        <taxon>Rickenellaceae</taxon>
        <taxon>Rickenella</taxon>
    </lineage>
</organism>
<keyword evidence="1" id="KW-0472">Membrane</keyword>
<dbReference type="VEuPathDB" id="FungiDB:BD410DRAFT_795293"/>
<feature type="transmembrane region" description="Helical" evidence="1">
    <location>
        <begin position="16"/>
        <end position="36"/>
    </location>
</feature>
<dbReference type="Proteomes" id="UP000294933">
    <property type="component" value="Unassembled WGS sequence"/>
</dbReference>
<dbReference type="EMBL" id="ML170241">
    <property type="protein sequence ID" value="TDL16527.1"/>
    <property type="molecule type" value="Genomic_DNA"/>
</dbReference>
<gene>
    <name evidence="3" type="ORF">BD410DRAFT_795293</name>
    <name evidence="2" type="ORF">BD410DRAFT_796636</name>
</gene>
<dbReference type="OrthoDB" id="2792702at2759"/>
<keyword evidence="1" id="KW-1133">Transmembrane helix</keyword>
<accession>A0A4Y7PM98</accession>